<accession>A0A9Q1KFV6</accession>
<dbReference type="Proteomes" id="UP001153076">
    <property type="component" value="Unassembled WGS sequence"/>
</dbReference>
<evidence type="ECO:0000313" key="3">
    <source>
        <dbReference type="Proteomes" id="UP001153076"/>
    </source>
</evidence>
<feature type="compositionally biased region" description="Polar residues" evidence="1">
    <location>
        <begin position="203"/>
        <end position="212"/>
    </location>
</feature>
<proteinExistence type="predicted"/>
<protein>
    <submittedName>
        <fullName evidence="2">Uncharacterized protein</fullName>
    </submittedName>
</protein>
<gene>
    <name evidence="2" type="ORF">Cgig2_011029</name>
</gene>
<organism evidence="2 3">
    <name type="scientific">Carnegiea gigantea</name>
    <dbReference type="NCBI Taxonomy" id="171969"/>
    <lineage>
        <taxon>Eukaryota</taxon>
        <taxon>Viridiplantae</taxon>
        <taxon>Streptophyta</taxon>
        <taxon>Embryophyta</taxon>
        <taxon>Tracheophyta</taxon>
        <taxon>Spermatophyta</taxon>
        <taxon>Magnoliopsida</taxon>
        <taxon>eudicotyledons</taxon>
        <taxon>Gunneridae</taxon>
        <taxon>Pentapetalae</taxon>
        <taxon>Caryophyllales</taxon>
        <taxon>Cactineae</taxon>
        <taxon>Cactaceae</taxon>
        <taxon>Cactoideae</taxon>
        <taxon>Echinocereeae</taxon>
        <taxon>Carnegiea</taxon>
    </lineage>
</organism>
<keyword evidence="3" id="KW-1185">Reference proteome</keyword>
<reference evidence="2" key="1">
    <citation type="submission" date="2022-04" db="EMBL/GenBank/DDBJ databases">
        <title>Carnegiea gigantea Genome sequencing and assembly v2.</title>
        <authorList>
            <person name="Copetti D."/>
            <person name="Sanderson M.J."/>
            <person name="Burquez A."/>
            <person name="Wojciechowski M.F."/>
        </authorList>
    </citation>
    <scope>NUCLEOTIDE SEQUENCE</scope>
    <source>
        <strain evidence="2">SGP5-SGP5p</strain>
        <tissue evidence="2">Aerial part</tissue>
    </source>
</reference>
<evidence type="ECO:0000313" key="2">
    <source>
        <dbReference type="EMBL" id="KAJ8442759.1"/>
    </source>
</evidence>
<evidence type="ECO:0000256" key="1">
    <source>
        <dbReference type="SAM" id="MobiDB-lite"/>
    </source>
</evidence>
<dbReference type="AlphaFoldDB" id="A0A9Q1KFV6"/>
<sequence length="418" mass="46440">MVDKRPRSSPQRVVSHQIETVLTEIPLPYCRFPSRKNTTLRSKRQVRSRLEVSFDMLRVINLPDLCESILPEILHDDEPDCNPQATLLALFEWQDTKSRWFLSNPVGYASNPTDSPDHNRNVPPAAHIAQPGEPPVLDGVRPHHHSQSTTARPRPYAAALKFGLGGHGHSQVSPSEPKLNSQLPGSDPSGLLSVGTHPRRTSSLKPQGPSAVTKSPLIETALTEVNTSKQATTHAEHRRIILARHIVMPNQGEDSSNSDPLLAMDNDEVEGMDAEENDDMYLNLEHLLDVKPPGYMVALRFYDAIISSRQKGILAACISYDVFNVILMDYAGSYGLDLVSSINPLALFEELKLNKFLLVPTTERVKTIMGGYWILPKCISTRGAPNSSEQLTFGHIWLSPPPNTRSMMHIIKSDSTNY</sequence>
<dbReference type="EMBL" id="JAKOGI010000134">
    <property type="protein sequence ID" value="KAJ8442759.1"/>
    <property type="molecule type" value="Genomic_DNA"/>
</dbReference>
<feature type="region of interest" description="Disordered" evidence="1">
    <location>
        <begin position="111"/>
        <end position="212"/>
    </location>
</feature>
<comment type="caution">
    <text evidence="2">The sequence shown here is derived from an EMBL/GenBank/DDBJ whole genome shotgun (WGS) entry which is preliminary data.</text>
</comment>
<feature type="compositionally biased region" description="Polar residues" evidence="1">
    <location>
        <begin position="170"/>
        <end position="184"/>
    </location>
</feature>
<name>A0A9Q1KFV6_9CARY</name>